<reference evidence="2" key="1">
    <citation type="submission" date="2021-01" db="EMBL/GenBank/DDBJ databases">
        <authorList>
            <person name="Corre E."/>
            <person name="Pelletier E."/>
            <person name="Niang G."/>
            <person name="Scheremetjew M."/>
            <person name="Finn R."/>
            <person name="Kale V."/>
            <person name="Holt S."/>
            <person name="Cochrane G."/>
            <person name="Meng A."/>
            <person name="Brown T."/>
            <person name="Cohen L."/>
        </authorList>
    </citation>
    <scope>NUCLEOTIDE SEQUENCE</scope>
    <source>
        <strain evidence="2">MM31A-1</strain>
    </source>
</reference>
<dbReference type="SUPFAM" id="SSF53474">
    <property type="entry name" value="alpha/beta-Hydrolases"/>
    <property type="match status" value="1"/>
</dbReference>
<dbReference type="InterPro" id="IPR029058">
    <property type="entry name" value="AB_hydrolase_fold"/>
</dbReference>
<dbReference type="InterPro" id="IPR051044">
    <property type="entry name" value="MAG_DAG_Lipase"/>
</dbReference>
<dbReference type="PANTHER" id="PTHR11614">
    <property type="entry name" value="PHOSPHOLIPASE-RELATED"/>
    <property type="match status" value="1"/>
</dbReference>
<organism evidence="2">
    <name type="scientific">Chaetoceros debilis</name>
    <dbReference type="NCBI Taxonomy" id="122233"/>
    <lineage>
        <taxon>Eukaryota</taxon>
        <taxon>Sar</taxon>
        <taxon>Stramenopiles</taxon>
        <taxon>Ochrophyta</taxon>
        <taxon>Bacillariophyta</taxon>
        <taxon>Coscinodiscophyceae</taxon>
        <taxon>Chaetocerotophycidae</taxon>
        <taxon>Chaetocerotales</taxon>
        <taxon>Chaetocerotaceae</taxon>
        <taxon>Chaetoceros</taxon>
    </lineage>
</organism>
<dbReference type="InterPro" id="IPR022742">
    <property type="entry name" value="Hydrolase_4"/>
</dbReference>
<gene>
    <name evidence="2" type="ORF">CDEB00056_LOCUS6726</name>
</gene>
<dbReference type="EMBL" id="HBIO01008784">
    <property type="protein sequence ID" value="CAE0461885.1"/>
    <property type="molecule type" value="Transcribed_RNA"/>
</dbReference>
<name>A0A7S3V772_9STRA</name>
<accession>A0A7S3V772</accession>
<dbReference type="Gene3D" id="3.40.50.1820">
    <property type="entry name" value="alpha/beta hydrolase"/>
    <property type="match status" value="1"/>
</dbReference>
<dbReference type="AlphaFoldDB" id="A0A7S3V772"/>
<sequence length="368" mass="40974">MTIYNLYNHQVDIDFDHTEEFLEKSLENINERLGTSTTHGYFDTPQGKLHYCKFLPSDGDTKQPKGVIVFQHGIQGHCSVGINISDEKDAPGNYTNMILLSRKATAAGYAVYSFDTLGHGISEGKRFYIPEAGNWKVNRDHLETFAKFAHQDCASASSSTDSDVPLFLMGESYGGTLVLHVARMWQDDPENAPSNSSFKGIVLNAPAIVGDIPPKIITWFLKDVLAPRYPTTVPFFMPHPITPDRIWENEKVRNHNTSESEQILGMQGSGKRFCLGTATGLVDALEEVRNQVIPGFNVPFCVSHGTDDLGVKVEGTEYLLEHSVTSDSDRKVRMIEGARHDLMSDTNTKDETVDSLLSWVDSRLQESI</sequence>
<evidence type="ECO:0000313" key="2">
    <source>
        <dbReference type="EMBL" id="CAE0461885.1"/>
    </source>
</evidence>
<evidence type="ECO:0000259" key="1">
    <source>
        <dbReference type="Pfam" id="PF12146"/>
    </source>
</evidence>
<protein>
    <recommendedName>
        <fullName evidence="1">Serine aminopeptidase S33 domain-containing protein</fullName>
    </recommendedName>
</protein>
<dbReference type="Pfam" id="PF12146">
    <property type="entry name" value="Hydrolase_4"/>
    <property type="match status" value="1"/>
</dbReference>
<proteinExistence type="predicted"/>
<feature type="domain" description="Serine aminopeptidase S33" evidence="1">
    <location>
        <begin position="102"/>
        <end position="346"/>
    </location>
</feature>